<evidence type="ECO:0000313" key="6">
    <source>
        <dbReference type="Proteomes" id="UP000198897"/>
    </source>
</evidence>
<evidence type="ECO:0000256" key="1">
    <source>
        <dbReference type="ARBA" id="ARBA00022737"/>
    </source>
</evidence>
<keyword evidence="5" id="KW-0675">Receptor</keyword>
<evidence type="ECO:0000259" key="4">
    <source>
        <dbReference type="Pfam" id="PF15902"/>
    </source>
</evidence>
<gene>
    <name evidence="5" type="ORF">SAMN05216353_102237</name>
</gene>
<dbReference type="InterPro" id="IPR031778">
    <property type="entry name" value="Sortilin_N"/>
</dbReference>
<dbReference type="RefSeq" id="WP_089749860.1">
    <property type="nucleotide sequence ID" value="NZ_FOOG01000002.1"/>
</dbReference>
<keyword evidence="6" id="KW-1185">Reference proteome</keyword>
<dbReference type="InterPro" id="IPR050310">
    <property type="entry name" value="VPS10-sortilin"/>
</dbReference>
<dbReference type="NCBIfam" id="NF045728">
    <property type="entry name" value="glycosyl_F510_1955"/>
    <property type="match status" value="1"/>
</dbReference>
<dbReference type="PANTHER" id="PTHR12106:SF27">
    <property type="entry name" value="SORTILIN-RELATED RECEPTOR"/>
    <property type="match status" value="1"/>
</dbReference>
<evidence type="ECO:0000256" key="2">
    <source>
        <dbReference type="SAM" id="MobiDB-lite"/>
    </source>
</evidence>
<dbReference type="EMBL" id="FOOG01000002">
    <property type="protein sequence ID" value="SFF59173.1"/>
    <property type="molecule type" value="Genomic_DNA"/>
</dbReference>
<feature type="signal peptide" evidence="3">
    <location>
        <begin position="1"/>
        <end position="17"/>
    </location>
</feature>
<keyword evidence="3" id="KW-0732">Signal</keyword>
<evidence type="ECO:0000313" key="5">
    <source>
        <dbReference type="EMBL" id="SFF59173.1"/>
    </source>
</evidence>
<reference evidence="6" key="1">
    <citation type="submission" date="2016-10" db="EMBL/GenBank/DDBJ databases">
        <authorList>
            <person name="Varghese N."/>
            <person name="Submissions S."/>
        </authorList>
    </citation>
    <scope>NUCLEOTIDE SEQUENCE [LARGE SCALE GENOMIC DNA]</scope>
    <source>
        <strain evidence="6">FP5</strain>
    </source>
</reference>
<dbReference type="PANTHER" id="PTHR12106">
    <property type="entry name" value="SORTILIN RELATED"/>
    <property type="match status" value="1"/>
</dbReference>
<dbReference type="Gene3D" id="2.130.10.10">
    <property type="entry name" value="YVTN repeat-like/Quinoprotein amine dehydrogenase"/>
    <property type="match status" value="1"/>
</dbReference>
<evidence type="ECO:0000256" key="3">
    <source>
        <dbReference type="SAM" id="SignalP"/>
    </source>
</evidence>
<feature type="region of interest" description="Disordered" evidence="2">
    <location>
        <begin position="21"/>
        <end position="47"/>
    </location>
</feature>
<dbReference type="InterPro" id="IPR054817">
    <property type="entry name" value="Glycosyl_F510_1955-like"/>
</dbReference>
<feature type="domain" description="Sortilin N-terminal" evidence="4">
    <location>
        <begin position="166"/>
        <end position="226"/>
    </location>
</feature>
<organism evidence="5 6">
    <name type="scientific">Halobacillus alkaliphilus</name>
    <dbReference type="NCBI Taxonomy" id="396056"/>
    <lineage>
        <taxon>Bacteria</taxon>
        <taxon>Bacillati</taxon>
        <taxon>Bacillota</taxon>
        <taxon>Bacilli</taxon>
        <taxon>Bacillales</taxon>
        <taxon>Bacillaceae</taxon>
        <taxon>Halobacillus</taxon>
    </lineage>
</organism>
<dbReference type="PROSITE" id="PS51257">
    <property type="entry name" value="PROKAR_LIPOPROTEIN"/>
    <property type="match status" value="1"/>
</dbReference>
<dbReference type="Proteomes" id="UP000198897">
    <property type="component" value="Unassembled WGS sequence"/>
</dbReference>
<feature type="compositionally biased region" description="Low complexity" evidence="2">
    <location>
        <begin position="32"/>
        <end position="42"/>
    </location>
</feature>
<name>A0A1I2JYF1_9BACI</name>
<dbReference type="InterPro" id="IPR015943">
    <property type="entry name" value="WD40/YVTN_repeat-like_dom_sf"/>
</dbReference>
<proteinExistence type="predicted"/>
<dbReference type="OrthoDB" id="9764804at2"/>
<protein>
    <submittedName>
        <fullName evidence="5">Sortilin, neurotensin receptor 3</fullName>
    </submittedName>
</protein>
<sequence length="314" mass="34218">MKKQIAIIMFISMLGLAACSGESNEGEGSGEGSAQEESVQESTESFDGSVEHVHGMGYVDADTLAYAAHSGIKLHKGGEWLQSIHHKNDYMGFNVVDNGFYTSGHPGEGSDLPNPVGLQKGKVMEEGLSALAFEGESDFHAMGVGARNHAVYVLNEHANSEMEQGLYRSLDDGESWEKIAAENSGEKVFQIAVHPDDENRVALATASGIYISEDGGETFNRISEEGQGSGLHFTEDRLYYGLYTGTPSLSVYKWEDQSKEEIGLPEMNEDAVMYIAKNPEKNDTFAIFTIKGNSYTTSDNGESWKQIIDQGQTK</sequence>
<dbReference type="Pfam" id="PF15902">
    <property type="entry name" value="Sortilin-Vps10"/>
    <property type="match status" value="1"/>
</dbReference>
<dbReference type="AlphaFoldDB" id="A0A1I2JYF1"/>
<accession>A0A1I2JYF1</accession>
<dbReference type="SUPFAM" id="SSF110296">
    <property type="entry name" value="Oligoxyloglucan reducing end-specific cellobiohydrolase"/>
    <property type="match status" value="1"/>
</dbReference>
<keyword evidence="1" id="KW-0677">Repeat</keyword>
<dbReference type="GO" id="GO:0006892">
    <property type="term" value="P:post-Golgi vesicle-mediated transport"/>
    <property type="evidence" value="ECO:0007669"/>
    <property type="project" value="TreeGrafter"/>
</dbReference>
<feature type="chain" id="PRO_5038443375" evidence="3">
    <location>
        <begin position="18"/>
        <end position="314"/>
    </location>
</feature>
<dbReference type="GO" id="GO:0016020">
    <property type="term" value="C:membrane"/>
    <property type="evidence" value="ECO:0007669"/>
    <property type="project" value="TreeGrafter"/>
</dbReference>